<dbReference type="InterPro" id="IPR000719">
    <property type="entry name" value="Prot_kinase_dom"/>
</dbReference>
<dbReference type="Pfam" id="PF00069">
    <property type="entry name" value="Pkinase"/>
    <property type="match status" value="1"/>
</dbReference>
<dbReference type="InterPro" id="IPR011009">
    <property type="entry name" value="Kinase-like_dom_sf"/>
</dbReference>
<dbReference type="PROSITE" id="PS50011">
    <property type="entry name" value="PROTEIN_KINASE_DOM"/>
    <property type="match status" value="1"/>
</dbReference>
<dbReference type="EMBL" id="KV454017">
    <property type="protein sequence ID" value="ODV93928.1"/>
    <property type="molecule type" value="Genomic_DNA"/>
</dbReference>
<dbReference type="Gene3D" id="1.10.510.10">
    <property type="entry name" value="Transferase(Phosphotransferase) domain 1"/>
    <property type="match status" value="1"/>
</dbReference>
<dbReference type="PROSITE" id="PS00108">
    <property type="entry name" value="PROTEIN_KINASE_ST"/>
    <property type="match status" value="1"/>
</dbReference>
<dbReference type="SUPFAM" id="SSF56112">
    <property type="entry name" value="Protein kinase-like (PK-like)"/>
    <property type="match status" value="1"/>
</dbReference>
<evidence type="ECO:0000313" key="2">
    <source>
        <dbReference type="EMBL" id="ODV93928.1"/>
    </source>
</evidence>
<dbReference type="GO" id="GO:0004674">
    <property type="term" value="F:protein serine/threonine kinase activity"/>
    <property type="evidence" value="ECO:0007669"/>
    <property type="project" value="InterPro"/>
</dbReference>
<protein>
    <recommendedName>
        <fullName evidence="1">Protein kinase domain-containing protein</fullName>
    </recommendedName>
</protein>
<dbReference type="PANTHER" id="PTHR24348">
    <property type="entry name" value="SERINE/THREONINE-PROTEIN KINASE UNC-51-RELATED"/>
    <property type="match status" value="1"/>
</dbReference>
<sequence>MSIDYDNYNNGGLLADRYLKVEDISEGSYGIVSLAKDTKSNDRLVAVKYITQFVRNNDKNDDLILEEAKQEIDILHKLNSHPHITTLYDSFDTYLILEYCSRGDMYEIIRSHSGPTSTSDVIDVMSQLIDAVQYAHSLGIYHRDIKPENILVSEDWSVKLTDWGLATTEKICTDFDVGSERYMAPELFDHKNTDSYDAEKCDIWSLGICLLNIVFGKNPFTVANPSDKVFVNFAANRETLFDIFPTMSYELFGVLRSALTFDPSNRNLDTIKHELSTV</sequence>
<dbReference type="InterPro" id="IPR008271">
    <property type="entry name" value="Ser/Thr_kinase_AS"/>
</dbReference>
<feature type="non-terminal residue" evidence="2">
    <location>
        <position position="278"/>
    </location>
</feature>
<evidence type="ECO:0000313" key="3">
    <source>
        <dbReference type="Proteomes" id="UP000094236"/>
    </source>
</evidence>
<name>A0A1E4TQH7_PACTA</name>
<keyword evidence="3" id="KW-1185">Reference proteome</keyword>
<dbReference type="STRING" id="669874.A0A1E4TQH7"/>
<accession>A0A1E4TQH7</accession>
<dbReference type="OrthoDB" id="4062651at2759"/>
<dbReference type="PANTHER" id="PTHR24348:SF68">
    <property type="entry name" value="SERINE_THREONINE-PROTEIN KINASE ATG1C"/>
    <property type="match status" value="1"/>
</dbReference>
<gene>
    <name evidence="2" type="ORF">PACTADRAFT_45444</name>
</gene>
<dbReference type="Proteomes" id="UP000094236">
    <property type="component" value="Unassembled WGS sequence"/>
</dbReference>
<feature type="domain" description="Protein kinase" evidence="1">
    <location>
        <begin position="18"/>
        <end position="276"/>
    </location>
</feature>
<proteinExistence type="predicted"/>
<dbReference type="AlphaFoldDB" id="A0A1E4TQH7"/>
<dbReference type="InterPro" id="IPR045269">
    <property type="entry name" value="Atg1-like"/>
</dbReference>
<reference evidence="3" key="1">
    <citation type="submission" date="2016-05" db="EMBL/GenBank/DDBJ databases">
        <title>Comparative genomics of biotechnologically important yeasts.</title>
        <authorList>
            <consortium name="DOE Joint Genome Institute"/>
            <person name="Riley R."/>
            <person name="Haridas S."/>
            <person name="Wolfe K.H."/>
            <person name="Lopes M.R."/>
            <person name="Hittinger C.T."/>
            <person name="Goker M."/>
            <person name="Salamov A."/>
            <person name="Wisecaver J."/>
            <person name="Long T.M."/>
            <person name="Aerts A.L."/>
            <person name="Barry K."/>
            <person name="Choi C."/>
            <person name="Clum A."/>
            <person name="Coughlan A.Y."/>
            <person name="Deshpande S."/>
            <person name="Douglass A.P."/>
            <person name="Hanson S.J."/>
            <person name="Klenk H.-P."/>
            <person name="Labutti K."/>
            <person name="Lapidus A."/>
            <person name="Lindquist E."/>
            <person name="Lipzen A."/>
            <person name="Meier-Kolthoff J.P."/>
            <person name="Ohm R.A."/>
            <person name="Otillar R.P."/>
            <person name="Pangilinan J."/>
            <person name="Peng Y."/>
            <person name="Rokas A."/>
            <person name="Rosa C.A."/>
            <person name="Scheuner C."/>
            <person name="Sibirny A.A."/>
            <person name="Slot J.C."/>
            <person name="Stielow J.B."/>
            <person name="Sun H."/>
            <person name="Kurtzman C.P."/>
            <person name="Blackwell M."/>
            <person name="Grigoriev I.V."/>
            <person name="Jeffries T.W."/>
        </authorList>
    </citation>
    <scope>NUCLEOTIDE SEQUENCE [LARGE SCALE GENOMIC DNA]</scope>
    <source>
        <strain evidence="3">NRRL Y-2460</strain>
    </source>
</reference>
<organism evidence="2 3">
    <name type="scientific">Pachysolen tannophilus NRRL Y-2460</name>
    <dbReference type="NCBI Taxonomy" id="669874"/>
    <lineage>
        <taxon>Eukaryota</taxon>
        <taxon>Fungi</taxon>
        <taxon>Dikarya</taxon>
        <taxon>Ascomycota</taxon>
        <taxon>Saccharomycotina</taxon>
        <taxon>Pichiomycetes</taxon>
        <taxon>Pachysolenaceae</taxon>
        <taxon>Pachysolen</taxon>
    </lineage>
</organism>
<dbReference type="GO" id="GO:0005737">
    <property type="term" value="C:cytoplasm"/>
    <property type="evidence" value="ECO:0007669"/>
    <property type="project" value="TreeGrafter"/>
</dbReference>
<dbReference type="SMART" id="SM00220">
    <property type="entry name" value="S_TKc"/>
    <property type="match status" value="1"/>
</dbReference>
<dbReference type="GO" id="GO:0005524">
    <property type="term" value="F:ATP binding"/>
    <property type="evidence" value="ECO:0007669"/>
    <property type="project" value="InterPro"/>
</dbReference>
<evidence type="ECO:0000259" key="1">
    <source>
        <dbReference type="PROSITE" id="PS50011"/>
    </source>
</evidence>
<dbReference type="GO" id="GO:0010506">
    <property type="term" value="P:regulation of autophagy"/>
    <property type="evidence" value="ECO:0007669"/>
    <property type="project" value="InterPro"/>
</dbReference>